<dbReference type="OrthoDB" id="5194526at2"/>
<protein>
    <recommendedName>
        <fullName evidence="3">DNA repair protein MmcB-related protein</fullName>
    </recommendedName>
</protein>
<keyword evidence="2" id="KW-1185">Reference proteome</keyword>
<dbReference type="AlphaFoldDB" id="A0A4R2PL41"/>
<dbReference type="Proteomes" id="UP000295399">
    <property type="component" value="Unassembled WGS sequence"/>
</dbReference>
<proteinExistence type="predicted"/>
<accession>A0A4R2PL41</accession>
<evidence type="ECO:0000313" key="2">
    <source>
        <dbReference type="Proteomes" id="UP000295399"/>
    </source>
</evidence>
<name>A0A4R2PL41_RHOSA</name>
<organism evidence="1 2">
    <name type="scientific">Rhodothalassium salexigens DSM 2132</name>
    <dbReference type="NCBI Taxonomy" id="1188247"/>
    <lineage>
        <taxon>Bacteria</taxon>
        <taxon>Pseudomonadati</taxon>
        <taxon>Pseudomonadota</taxon>
        <taxon>Alphaproteobacteria</taxon>
        <taxon>Rhodothalassiales</taxon>
        <taxon>Rhodothalassiaceae</taxon>
        <taxon>Rhodothalassium</taxon>
    </lineage>
</organism>
<dbReference type="PIRSF" id="PIRSF031796">
    <property type="entry name" value="UPC031796"/>
    <property type="match status" value="1"/>
</dbReference>
<evidence type="ECO:0008006" key="3">
    <source>
        <dbReference type="Google" id="ProtNLM"/>
    </source>
</evidence>
<evidence type="ECO:0000313" key="1">
    <source>
        <dbReference type="EMBL" id="TCP36300.1"/>
    </source>
</evidence>
<reference evidence="1 2" key="1">
    <citation type="submission" date="2019-03" db="EMBL/GenBank/DDBJ databases">
        <title>Genomic Encyclopedia of Type Strains, Phase IV (KMG-IV): sequencing the most valuable type-strain genomes for metagenomic binning, comparative biology and taxonomic classification.</title>
        <authorList>
            <person name="Goeker M."/>
        </authorList>
    </citation>
    <scope>NUCLEOTIDE SEQUENCE [LARGE SCALE GENOMIC DNA]</scope>
    <source>
        <strain evidence="1 2">DSM 2132</strain>
    </source>
</reference>
<dbReference type="Pfam" id="PF06319">
    <property type="entry name" value="MmcB-like"/>
    <property type="match status" value="1"/>
</dbReference>
<comment type="caution">
    <text evidence="1">The sequence shown here is derived from an EMBL/GenBank/DDBJ whole genome shotgun (WGS) entry which is preliminary data.</text>
</comment>
<sequence length="164" mass="16848">MAAPRTVLSDPAGAPGDRPAVTAAVTRGAARLLLALGCPPLAEVTIANGRRADLMGVMADGAIVIVEVKSGLADLRADTKWADYLAFADRFYFAVPPGLAVAQVLDLAAPPDRVGLIVADAYDGAVVREAQAVPMAAARRKALLIRLARLGANRLGQTGDLAAP</sequence>
<dbReference type="InterPro" id="IPR009394">
    <property type="entry name" value="MmcB-like"/>
</dbReference>
<gene>
    <name evidence="1" type="ORF">EV659_103187</name>
</gene>
<dbReference type="InParanoid" id="A0A4R2PL41"/>
<dbReference type="EMBL" id="SLXO01000003">
    <property type="protein sequence ID" value="TCP36300.1"/>
    <property type="molecule type" value="Genomic_DNA"/>
</dbReference>